<organism evidence="5 6">
    <name type="scientific">Pantoea phytobeneficialis</name>
    <dbReference type="NCBI Taxonomy" id="2052056"/>
    <lineage>
        <taxon>Bacteria</taxon>
        <taxon>Pseudomonadati</taxon>
        <taxon>Pseudomonadota</taxon>
        <taxon>Gammaproteobacteria</taxon>
        <taxon>Enterobacterales</taxon>
        <taxon>Erwiniaceae</taxon>
        <taxon>Pantoea</taxon>
    </lineage>
</organism>
<gene>
    <name evidence="5" type="ORF">CTZ24_01480</name>
    <name evidence="4" type="ORF">Q3404_05220</name>
</gene>
<dbReference type="InterPro" id="IPR000182">
    <property type="entry name" value="GNAT_dom"/>
</dbReference>
<dbReference type="EMBL" id="CP024636">
    <property type="protein sequence ID" value="QGR05139.1"/>
    <property type="molecule type" value="Genomic_DNA"/>
</dbReference>
<dbReference type="PANTHER" id="PTHR43877:SF8">
    <property type="entry name" value="N-ACETYLGLUTAMATE SYNTHASE-RELATED"/>
    <property type="match status" value="1"/>
</dbReference>
<dbReference type="SUPFAM" id="SSF55729">
    <property type="entry name" value="Acyl-CoA N-acyltransferases (Nat)"/>
    <property type="match status" value="1"/>
</dbReference>
<dbReference type="PROSITE" id="PS51186">
    <property type="entry name" value="GNAT"/>
    <property type="match status" value="1"/>
</dbReference>
<dbReference type="Gene3D" id="3.40.630.30">
    <property type="match status" value="1"/>
</dbReference>
<evidence type="ECO:0000259" key="3">
    <source>
        <dbReference type="PROSITE" id="PS51186"/>
    </source>
</evidence>
<dbReference type="EMBL" id="JAUOOM010000003">
    <property type="protein sequence ID" value="MDO6405972.1"/>
    <property type="molecule type" value="Genomic_DNA"/>
</dbReference>
<protein>
    <submittedName>
        <fullName evidence="5">GNAT family N-acetyltransferase</fullName>
        <ecNumber evidence="4">2.3.1.-</ecNumber>
    </submittedName>
</protein>
<dbReference type="AlphaFoldDB" id="A0AAP9H2H7"/>
<evidence type="ECO:0000256" key="2">
    <source>
        <dbReference type="ARBA" id="ARBA00023315"/>
    </source>
</evidence>
<evidence type="ECO:0000313" key="6">
    <source>
        <dbReference type="Proteomes" id="UP000424872"/>
    </source>
</evidence>
<keyword evidence="2 4" id="KW-0012">Acyltransferase</keyword>
<dbReference type="RefSeq" id="WP_208724597.1">
    <property type="nucleotide sequence ID" value="NZ_CP024636.1"/>
</dbReference>
<accession>A0AAP9H2H7</accession>
<keyword evidence="1 4" id="KW-0808">Transferase</keyword>
<dbReference type="GO" id="GO:0016747">
    <property type="term" value="F:acyltransferase activity, transferring groups other than amino-acyl groups"/>
    <property type="evidence" value="ECO:0007669"/>
    <property type="project" value="InterPro"/>
</dbReference>
<reference evidence="4" key="3">
    <citation type="submission" date="2023-07" db="EMBL/GenBank/DDBJ databases">
        <title>The extreme plant-growth-promoting properties of Pantoea phytobeneficialis PF55 revealed by functional and genomic analysis.</title>
        <authorList>
            <person name="Nascimento F.X."/>
            <person name="Marcio R.J."/>
        </authorList>
    </citation>
    <scope>NUCLEOTIDE SEQUENCE</scope>
    <source>
        <strain evidence="4">PF55</strain>
    </source>
</reference>
<evidence type="ECO:0000256" key="1">
    <source>
        <dbReference type="ARBA" id="ARBA00022679"/>
    </source>
</evidence>
<dbReference type="Proteomes" id="UP001171299">
    <property type="component" value="Unassembled WGS sequence"/>
</dbReference>
<proteinExistence type="predicted"/>
<name>A0AAP9H2H7_9GAMM</name>
<dbReference type="Pfam" id="PF00583">
    <property type="entry name" value="Acetyltransf_1"/>
    <property type="match status" value="1"/>
</dbReference>
<dbReference type="Proteomes" id="UP000424872">
    <property type="component" value="Chromosome"/>
</dbReference>
<reference evidence="5" key="2">
    <citation type="journal article" date="2020" name="Environ. Microbiol.">
        <title>The extreme plant-growth-promoting properties of Pantoea phytobeneficialis MSR2 revealed by functional and genomic analysis.</title>
        <authorList>
            <person name="Nascimento F.X."/>
            <person name="Hernandez A.G."/>
            <person name="Glick B.R."/>
            <person name="Rossi M.J."/>
        </authorList>
    </citation>
    <scope>NUCLEOTIDE SEQUENCE</scope>
    <source>
        <strain evidence="5">MSR2</strain>
    </source>
</reference>
<dbReference type="InterPro" id="IPR016181">
    <property type="entry name" value="Acyl_CoA_acyltransferase"/>
</dbReference>
<sequence length="172" mass="18974">MSLITVRHTTPDDAAVLFQLYSHAETQADTLHLPLQSPALWQERLQNIRPGEQRLVACIDGQVVGQLTVSVLEAMRRRHTATIGMGVDPAFHRRGVGSALMAAMVDLCDNWLQVTRIELTVFADNKAAIGLYQKFGFEIEGTARRYAMRNGALVDTHYMARLKGEAGQVAVG</sequence>
<evidence type="ECO:0000313" key="7">
    <source>
        <dbReference type="Proteomes" id="UP001171299"/>
    </source>
</evidence>
<dbReference type="InterPro" id="IPR050832">
    <property type="entry name" value="Bact_Acetyltransf"/>
</dbReference>
<dbReference type="EC" id="2.3.1.-" evidence="4"/>
<dbReference type="KEGG" id="ppho:CTZ24_01480"/>
<reference evidence="6" key="1">
    <citation type="submission" date="2017-11" db="EMBL/GenBank/DDBJ databases">
        <title>Genome sequence of Pantoea sp. MSR2.</title>
        <authorList>
            <person name="Nascimento F.X."/>
        </authorList>
    </citation>
    <scope>NUCLEOTIDE SEQUENCE [LARGE SCALE GENOMIC DNA]</scope>
    <source>
        <strain evidence="6">MSR2</strain>
    </source>
</reference>
<dbReference type="CDD" id="cd04301">
    <property type="entry name" value="NAT_SF"/>
    <property type="match status" value="1"/>
</dbReference>
<evidence type="ECO:0000313" key="4">
    <source>
        <dbReference type="EMBL" id="MDO6405972.1"/>
    </source>
</evidence>
<dbReference type="PANTHER" id="PTHR43877">
    <property type="entry name" value="AMINOALKYLPHOSPHONATE N-ACETYLTRANSFERASE-RELATED-RELATED"/>
    <property type="match status" value="1"/>
</dbReference>
<feature type="domain" description="N-acetyltransferase" evidence="3">
    <location>
        <begin position="4"/>
        <end position="160"/>
    </location>
</feature>
<keyword evidence="7" id="KW-1185">Reference proteome</keyword>
<evidence type="ECO:0000313" key="5">
    <source>
        <dbReference type="EMBL" id="QGR05139.1"/>
    </source>
</evidence>